<dbReference type="PANTHER" id="PTHR19136">
    <property type="entry name" value="MOLYBDENUM COFACTOR GUANYLYLTRANSFERASE"/>
    <property type="match status" value="1"/>
</dbReference>
<dbReference type="GO" id="GO:0016779">
    <property type="term" value="F:nucleotidyltransferase activity"/>
    <property type="evidence" value="ECO:0007669"/>
    <property type="project" value="UniProtKB-ARBA"/>
</dbReference>
<keyword evidence="4" id="KW-0547">Nucleotide-binding</keyword>
<dbReference type="GO" id="GO:0006777">
    <property type="term" value="P:Mo-molybdopterin cofactor biosynthetic process"/>
    <property type="evidence" value="ECO:0007669"/>
    <property type="project" value="UniProtKB-KW"/>
</dbReference>
<keyword evidence="6" id="KW-0342">GTP-binding</keyword>
<evidence type="ECO:0000259" key="8">
    <source>
        <dbReference type="Pfam" id="PF12804"/>
    </source>
</evidence>
<keyword evidence="2" id="KW-0808">Transferase</keyword>
<reference evidence="9" key="1">
    <citation type="submission" date="2020-05" db="EMBL/GenBank/DDBJ databases">
        <authorList>
            <person name="Chiriac C."/>
            <person name="Salcher M."/>
            <person name="Ghai R."/>
            <person name="Kavagutti S V."/>
        </authorList>
    </citation>
    <scope>NUCLEOTIDE SEQUENCE</scope>
</reference>
<gene>
    <name evidence="9" type="ORF">UFOPK2683_00268</name>
</gene>
<sequence>MRDNSLAGLVLTGGASTRLGQDKAVLPIDGERLVDRTVRLLSDVCAPVIEVGPGYSSLPFISEQPPSSGPLVALAAGIDVLRQQGFTGGAIVLAVDLPRLAPALLDWLVAYPGDNSVVPIVDDRAQTLCARYNASALDAVSALVKNGERSLQSLLNVISVNRASIDEWGEVVTPECFFDIDTPEDLDRSGYSGEQIFSE</sequence>
<evidence type="ECO:0000256" key="7">
    <source>
        <dbReference type="ARBA" id="ARBA00023150"/>
    </source>
</evidence>
<feature type="domain" description="MobA-like NTP transferase" evidence="8">
    <location>
        <begin position="8"/>
        <end position="155"/>
    </location>
</feature>
<protein>
    <submittedName>
        <fullName evidence="9">Unannotated protein</fullName>
    </submittedName>
</protein>
<organism evidence="9">
    <name type="scientific">freshwater metagenome</name>
    <dbReference type="NCBI Taxonomy" id="449393"/>
    <lineage>
        <taxon>unclassified sequences</taxon>
        <taxon>metagenomes</taxon>
        <taxon>ecological metagenomes</taxon>
    </lineage>
</organism>
<dbReference type="InterPro" id="IPR029044">
    <property type="entry name" value="Nucleotide-diphossugar_trans"/>
</dbReference>
<dbReference type="GO" id="GO:0046872">
    <property type="term" value="F:metal ion binding"/>
    <property type="evidence" value="ECO:0007669"/>
    <property type="project" value="UniProtKB-KW"/>
</dbReference>
<evidence type="ECO:0000313" key="9">
    <source>
        <dbReference type="EMBL" id="CAB4715983.1"/>
    </source>
</evidence>
<dbReference type="SUPFAM" id="SSF53448">
    <property type="entry name" value="Nucleotide-diphospho-sugar transferases"/>
    <property type="match status" value="1"/>
</dbReference>
<dbReference type="AlphaFoldDB" id="A0A6J6R227"/>
<dbReference type="Gene3D" id="3.90.550.10">
    <property type="entry name" value="Spore Coat Polysaccharide Biosynthesis Protein SpsA, Chain A"/>
    <property type="match status" value="1"/>
</dbReference>
<dbReference type="InterPro" id="IPR025877">
    <property type="entry name" value="MobA-like_NTP_Trfase"/>
</dbReference>
<keyword evidence="3" id="KW-0479">Metal-binding</keyword>
<dbReference type="EMBL" id="CAEZYK010000009">
    <property type="protein sequence ID" value="CAB4715983.1"/>
    <property type="molecule type" value="Genomic_DNA"/>
</dbReference>
<keyword evidence="1" id="KW-0963">Cytoplasm</keyword>
<evidence type="ECO:0000256" key="6">
    <source>
        <dbReference type="ARBA" id="ARBA00023134"/>
    </source>
</evidence>
<accession>A0A6J6R227</accession>
<dbReference type="PANTHER" id="PTHR19136:SF81">
    <property type="entry name" value="MOLYBDENUM COFACTOR GUANYLYLTRANSFERASE"/>
    <property type="match status" value="1"/>
</dbReference>
<keyword evidence="5" id="KW-0460">Magnesium</keyword>
<proteinExistence type="predicted"/>
<evidence type="ECO:0000256" key="4">
    <source>
        <dbReference type="ARBA" id="ARBA00022741"/>
    </source>
</evidence>
<keyword evidence="7" id="KW-0501">Molybdenum cofactor biosynthesis</keyword>
<dbReference type="GO" id="GO:0005525">
    <property type="term" value="F:GTP binding"/>
    <property type="evidence" value="ECO:0007669"/>
    <property type="project" value="UniProtKB-KW"/>
</dbReference>
<dbReference type="CDD" id="cd02503">
    <property type="entry name" value="MobA"/>
    <property type="match status" value="1"/>
</dbReference>
<evidence type="ECO:0000256" key="2">
    <source>
        <dbReference type="ARBA" id="ARBA00022679"/>
    </source>
</evidence>
<evidence type="ECO:0000256" key="5">
    <source>
        <dbReference type="ARBA" id="ARBA00022842"/>
    </source>
</evidence>
<evidence type="ECO:0000256" key="1">
    <source>
        <dbReference type="ARBA" id="ARBA00022490"/>
    </source>
</evidence>
<name>A0A6J6R227_9ZZZZ</name>
<dbReference type="InterPro" id="IPR013482">
    <property type="entry name" value="Molybde_CF_guanTrfase"/>
</dbReference>
<dbReference type="Pfam" id="PF12804">
    <property type="entry name" value="NTP_transf_3"/>
    <property type="match status" value="1"/>
</dbReference>
<evidence type="ECO:0000256" key="3">
    <source>
        <dbReference type="ARBA" id="ARBA00022723"/>
    </source>
</evidence>